<keyword evidence="2 8" id="KW-0813">Transport</keyword>
<feature type="transmembrane region" description="Helical" evidence="8">
    <location>
        <begin position="170"/>
        <end position="192"/>
    </location>
</feature>
<evidence type="ECO:0000256" key="7">
    <source>
        <dbReference type="ARBA" id="ARBA00023136"/>
    </source>
</evidence>
<dbReference type="EMBL" id="FNUK01000005">
    <property type="protein sequence ID" value="SEF58947.1"/>
    <property type="molecule type" value="Genomic_DNA"/>
</dbReference>
<proteinExistence type="inferred from homology"/>
<keyword evidence="7 8" id="KW-0472">Membrane</keyword>
<reference evidence="11" key="1">
    <citation type="submission" date="2016-10" db="EMBL/GenBank/DDBJ databases">
        <authorList>
            <person name="Varghese N."/>
            <person name="Submissions S."/>
        </authorList>
    </citation>
    <scope>NUCLEOTIDE SEQUENCE [LARGE SCALE GENOMIC DNA]</scope>
    <source>
        <strain evidence="11">DSM 5463</strain>
    </source>
</reference>
<dbReference type="RefSeq" id="WP_103895563.1">
    <property type="nucleotide sequence ID" value="NZ_FNUK01000005.1"/>
</dbReference>
<keyword evidence="3" id="KW-1003">Cell membrane</keyword>
<comment type="subcellular location">
    <subcellularLocation>
        <location evidence="1">Cell inner membrane</location>
        <topology evidence="1">Multi-pass membrane protein</topology>
    </subcellularLocation>
    <subcellularLocation>
        <location evidence="8">Cell membrane</location>
        <topology evidence="8">Multi-pass membrane protein</topology>
    </subcellularLocation>
</comment>
<feature type="transmembrane region" description="Helical" evidence="8">
    <location>
        <begin position="96"/>
        <end position="120"/>
    </location>
</feature>
<dbReference type="InterPro" id="IPR000515">
    <property type="entry name" value="MetI-like"/>
</dbReference>
<evidence type="ECO:0000256" key="4">
    <source>
        <dbReference type="ARBA" id="ARBA00022519"/>
    </source>
</evidence>
<feature type="domain" description="ABC transmembrane type-1" evidence="9">
    <location>
        <begin position="58"/>
        <end position="246"/>
    </location>
</feature>
<dbReference type="CDD" id="cd06261">
    <property type="entry name" value="TM_PBP2"/>
    <property type="match status" value="1"/>
</dbReference>
<evidence type="ECO:0000259" key="9">
    <source>
        <dbReference type="PROSITE" id="PS50928"/>
    </source>
</evidence>
<accession>A0A1H5TAD2</accession>
<evidence type="ECO:0000256" key="6">
    <source>
        <dbReference type="ARBA" id="ARBA00022989"/>
    </source>
</evidence>
<comment type="similarity">
    <text evidence="8">Belongs to the binding-protein-dependent transport system permease family.</text>
</comment>
<dbReference type="SUPFAM" id="SSF161098">
    <property type="entry name" value="MetI-like"/>
    <property type="match status" value="1"/>
</dbReference>
<dbReference type="GO" id="GO:0055085">
    <property type="term" value="P:transmembrane transport"/>
    <property type="evidence" value="ECO:0007669"/>
    <property type="project" value="InterPro"/>
</dbReference>
<evidence type="ECO:0000256" key="1">
    <source>
        <dbReference type="ARBA" id="ARBA00004429"/>
    </source>
</evidence>
<dbReference type="PANTHER" id="PTHR43357">
    <property type="entry name" value="INNER MEMBRANE ABC TRANSPORTER PERMEASE PROTEIN YDCV"/>
    <property type="match status" value="1"/>
</dbReference>
<dbReference type="OrthoDB" id="9782004at2"/>
<sequence>MKGFLKNFIILVLILPLLIMFLWSIVNSWPWPYILPQDISFRAFLYIFEPSTKIFRILINSILLSAIVTFFTLLISLPAAKALAFYDFKGKSLVKVLLLLPLIVPILSVAMGIHLSFIRLGIANTYLGVILIHVIPGIPYGVKILLNVFELNGNKMEFQARTLGASKLQVLRYITLPMIMPGLIVAGSIIYISSFTQYFITFLIGGGKIVTYSMVLFPFIESGDRTMASALSVIFVINIGIVLYISEKLVGNIYKNSSKYFV</sequence>
<evidence type="ECO:0000313" key="11">
    <source>
        <dbReference type="Proteomes" id="UP000242850"/>
    </source>
</evidence>
<evidence type="ECO:0000313" key="10">
    <source>
        <dbReference type="EMBL" id="SEF58947.1"/>
    </source>
</evidence>
<dbReference type="GO" id="GO:0005886">
    <property type="term" value="C:plasma membrane"/>
    <property type="evidence" value="ECO:0007669"/>
    <property type="project" value="UniProtKB-SubCell"/>
</dbReference>
<feature type="transmembrane region" description="Helical" evidence="8">
    <location>
        <begin position="126"/>
        <end position="149"/>
    </location>
</feature>
<feature type="transmembrane region" description="Helical" evidence="8">
    <location>
        <begin position="198"/>
        <end position="220"/>
    </location>
</feature>
<evidence type="ECO:0000256" key="8">
    <source>
        <dbReference type="RuleBase" id="RU363032"/>
    </source>
</evidence>
<dbReference type="PANTHER" id="PTHR43357:SF4">
    <property type="entry name" value="INNER MEMBRANE ABC TRANSPORTER PERMEASE PROTEIN YDCV"/>
    <property type="match status" value="1"/>
</dbReference>
<keyword evidence="11" id="KW-1185">Reference proteome</keyword>
<feature type="transmembrane region" description="Helical" evidence="8">
    <location>
        <begin position="7"/>
        <end position="26"/>
    </location>
</feature>
<evidence type="ECO:0000256" key="2">
    <source>
        <dbReference type="ARBA" id="ARBA00022448"/>
    </source>
</evidence>
<keyword evidence="6 8" id="KW-1133">Transmembrane helix</keyword>
<keyword evidence="4" id="KW-0997">Cell inner membrane</keyword>
<evidence type="ECO:0000256" key="3">
    <source>
        <dbReference type="ARBA" id="ARBA00022475"/>
    </source>
</evidence>
<name>A0A1H5TAD2_9CLOT</name>
<feature type="transmembrane region" description="Helical" evidence="8">
    <location>
        <begin position="227"/>
        <end position="246"/>
    </location>
</feature>
<evidence type="ECO:0000256" key="5">
    <source>
        <dbReference type="ARBA" id="ARBA00022692"/>
    </source>
</evidence>
<dbReference type="InterPro" id="IPR035906">
    <property type="entry name" value="MetI-like_sf"/>
</dbReference>
<dbReference type="Proteomes" id="UP000242850">
    <property type="component" value="Unassembled WGS sequence"/>
</dbReference>
<dbReference type="AlphaFoldDB" id="A0A1H5TAD2"/>
<dbReference type="Pfam" id="PF00528">
    <property type="entry name" value="BPD_transp_1"/>
    <property type="match status" value="1"/>
</dbReference>
<keyword evidence="5 8" id="KW-0812">Transmembrane</keyword>
<dbReference type="PROSITE" id="PS50928">
    <property type="entry name" value="ABC_TM1"/>
    <property type="match status" value="1"/>
</dbReference>
<gene>
    <name evidence="10" type="ORF">SAMN05660865_00556</name>
</gene>
<organism evidence="10 11">
    <name type="scientific">Caloramator fervidus</name>
    <dbReference type="NCBI Taxonomy" id="29344"/>
    <lineage>
        <taxon>Bacteria</taxon>
        <taxon>Bacillati</taxon>
        <taxon>Bacillota</taxon>
        <taxon>Clostridia</taxon>
        <taxon>Eubacteriales</taxon>
        <taxon>Clostridiaceae</taxon>
        <taxon>Caloramator</taxon>
    </lineage>
</organism>
<dbReference type="Gene3D" id="1.10.3720.10">
    <property type="entry name" value="MetI-like"/>
    <property type="match status" value="1"/>
</dbReference>
<feature type="transmembrane region" description="Helical" evidence="8">
    <location>
        <begin position="54"/>
        <end position="75"/>
    </location>
</feature>
<protein>
    <submittedName>
        <fullName evidence="10">Putative spermidine/putrescine transport system permease protein</fullName>
    </submittedName>
</protein>